<sequence>MNAFPIAIPANCDGFEDGMTLRDYFAAQIMSAIIVANKPGSGTVREMAERAYIYAEIMIKVRSE</sequence>
<accession>A0A6J5PCZ9</accession>
<protein>
    <submittedName>
        <fullName evidence="2">Uncharacterized protein</fullName>
    </submittedName>
</protein>
<dbReference type="EMBL" id="LR796674">
    <property type="protein sequence ID" value="CAB4158412.1"/>
    <property type="molecule type" value="Genomic_DNA"/>
</dbReference>
<name>A0A6J5PCZ9_9CAUD</name>
<gene>
    <name evidence="1" type="ORF">UFOVP714_9</name>
    <name evidence="2" type="ORF">UFOVP864_51</name>
</gene>
<reference evidence="2" key="1">
    <citation type="submission" date="2020-04" db="EMBL/GenBank/DDBJ databases">
        <authorList>
            <person name="Chiriac C."/>
            <person name="Salcher M."/>
            <person name="Ghai R."/>
            <person name="Kavagutti S V."/>
        </authorList>
    </citation>
    <scope>NUCLEOTIDE SEQUENCE</scope>
</reference>
<evidence type="ECO:0000313" key="1">
    <source>
        <dbReference type="EMBL" id="CAB4158412.1"/>
    </source>
</evidence>
<evidence type="ECO:0000313" key="2">
    <source>
        <dbReference type="EMBL" id="CAB4167786.1"/>
    </source>
</evidence>
<organism evidence="2">
    <name type="scientific">uncultured Caudovirales phage</name>
    <dbReference type="NCBI Taxonomy" id="2100421"/>
    <lineage>
        <taxon>Viruses</taxon>
        <taxon>Duplodnaviria</taxon>
        <taxon>Heunggongvirae</taxon>
        <taxon>Uroviricota</taxon>
        <taxon>Caudoviricetes</taxon>
        <taxon>Peduoviridae</taxon>
        <taxon>Maltschvirus</taxon>
        <taxon>Maltschvirus maltsch</taxon>
    </lineage>
</organism>
<proteinExistence type="predicted"/>
<dbReference type="EMBL" id="LR796814">
    <property type="protein sequence ID" value="CAB4167786.1"/>
    <property type="molecule type" value="Genomic_DNA"/>
</dbReference>